<evidence type="ECO:0000313" key="4">
    <source>
        <dbReference type="Proteomes" id="UP001139450"/>
    </source>
</evidence>
<name>A0A9X1X5I8_9SPHI</name>
<reference evidence="3" key="1">
    <citation type="submission" date="2022-04" db="EMBL/GenBank/DDBJ databases">
        <title>Mucilaginibacter sp. RS28 isolated from freshwater.</title>
        <authorList>
            <person name="Ko S.-R."/>
        </authorList>
    </citation>
    <scope>NUCLEOTIDE SEQUENCE</scope>
    <source>
        <strain evidence="3">RS28</strain>
    </source>
</reference>
<dbReference type="AlphaFoldDB" id="A0A9X1X5I8"/>
<dbReference type="Pfam" id="PF07179">
    <property type="entry name" value="SseB"/>
    <property type="match status" value="1"/>
</dbReference>
<proteinExistence type="predicted"/>
<gene>
    <name evidence="3" type="ORF">MUY27_12075</name>
</gene>
<feature type="region of interest" description="Disordered" evidence="1">
    <location>
        <begin position="1"/>
        <end position="22"/>
    </location>
</feature>
<dbReference type="EMBL" id="JALJEJ010000005">
    <property type="protein sequence ID" value="MCJ8210445.1"/>
    <property type="molecule type" value="Genomic_DNA"/>
</dbReference>
<accession>A0A9X1X5I8</accession>
<evidence type="ECO:0000259" key="2">
    <source>
        <dbReference type="Pfam" id="PF07179"/>
    </source>
</evidence>
<dbReference type="Proteomes" id="UP001139450">
    <property type="component" value="Unassembled WGS sequence"/>
</dbReference>
<organism evidence="3 4">
    <name type="scientific">Mucilaginibacter straminoryzae</name>
    <dbReference type="NCBI Taxonomy" id="2932774"/>
    <lineage>
        <taxon>Bacteria</taxon>
        <taxon>Pseudomonadati</taxon>
        <taxon>Bacteroidota</taxon>
        <taxon>Sphingobacteriia</taxon>
        <taxon>Sphingobacteriales</taxon>
        <taxon>Sphingobacteriaceae</taxon>
        <taxon>Mucilaginibacter</taxon>
    </lineage>
</organism>
<keyword evidence="4" id="KW-1185">Reference proteome</keyword>
<evidence type="ECO:0000313" key="3">
    <source>
        <dbReference type="EMBL" id="MCJ8210445.1"/>
    </source>
</evidence>
<dbReference type="RefSeq" id="WP_245130286.1">
    <property type="nucleotide sequence ID" value="NZ_JALJEJ010000005.1"/>
</dbReference>
<comment type="caution">
    <text evidence="3">The sequence shown here is derived from an EMBL/GenBank/DDBJ whole genome shotgun (WGS) entry which is preliminary data.</text>
</comment>
<sequence>MNLLKKLTNASSMQAPPSTEPDNSHLCRLLNIWSVQQSEQAYKDVLDEILKGNGFLLLPSINEEKTSTNWQTTAEETTLKLTSVFEINGRKVLGAFSDEPAMVKWAKNPTDYTAMPTRELLEFCQVNEIDRVVINSGEENMFLIERSR</sequence>
<feature type="compositionally biased region" description="Polar residues" evidence="1">
    <location>
        <begin position="8"/>
        <end position="21"/>
    </location>
</feature>
<evidence type="ECO:0000256" key="1">
    <source>
        <dbReference type="SAM" id="MobiDB-lite"/>
    </source>
</evidence>
<dbReference type="InterPro" id="IPR009839">
    <property type="entry name" value="SseB_N"/>
</dbReference>
<feature type="domain" description="SseB protein N-terminal" evidence="2">
    <location>
        <begin position="29"/>
        <end position="147"/>
    </location>
</feature>
<protein>
    <submittedName>
        <fullName evidence="3">SseB family protein</fullName>
    </submittedName>
</protein>